<accession>A0A8H5JWN1</accession>
<keyword evidence="3" id="KW-0862">Zinc</keyword>
<dbReference type="GO" id="GO:0005634">
    <property type="term" value="C:nucleus"/>
    <property type="evidence" value="ECO:0007669"/>
    <property type="project" value="TreeGrafter"/>
</dbReference>
<comment type="similarity">
    <text evidence="1">Belongs to the transglutaminase-like superfamily. PNGase family.</text>
</comment>
<keyword evidence="2" id="KW-0479">Metal-binding</keyword>
<dbReference type="Pfam" id="PF01841">
    <property type="entry name" value="Transglut_core"/>
    <property type="match status" value="1"/>
</dbReference>
<evidence type="ECO:0000313" key="7">
    <source>
        <dbReference type="Proteomes" id="UP000574317"/>
    </source>
</evidence>
<comment type="caution">
    <text evidence="6">The sequence shown here is derived from an EMBL/GenBank/DDBJ whole genome shotgun (WGS) entry which is preliminary data.</text>
</comment>
<dbReference type="InterPro" id="IPR050883">
    <property type="entry name" value="PNGase"/>
</dbReference>
<evidence type="ECO:0000259" key="5">
    <source>
        <dbReference type="SMART" id="SM00460"/>
    </source>
</evidence>
<dbReference type="GO" id="GO:0000224">
    <property type="term" value="F:peptide-N4-(N-acetyl-beta-glucosaminyl)asparagine amidase activity"/>
    <property type="evidence" value="ECO:0007669"/>
    <property type="project" value="TreeGrafter"/>
</dbReference>
<proteinExistence type="inferred from homology"/>
<evidence type="ECO:0000256" key="3">
    <source>
        <dbReference type="ARBA" id="ARBA00022833"/>
    </source>
</evidence>
<feature type="region of interest" description="Disordered" evidence="4">
    <location>
        <begin position="535"/>
        <end position="557"/>
    </location>
</feature>
<dbReference type="SUPFAM" id="SSF54001">
    <property type="entry name" value="Cysteine proteinases"/>
    <property type="match status" value="1"/>
</dbReference>
<sequence length="956" mass="106904">MPLEIVTSPLRSWESGIAILSGKSATKPLAWPEPELSIGRCIGKVGKEMCWVAKGPARDAFAALAPKIKAYLERSVEPVSSWVTWSIYMFGKSENSASPAVLFCCEVVAHRKQVKNAIKDSGILNEFPGVKMAHMARPPDFNQLVQLADQSYDHRPVLASLESNPCGMPLFVEAGMGEGICYKQATVGGIIQLSDKFYYTTAGHVFSPDTAPSYTEGQVSDDEFEIDDDDDELNEVESSACEKTWLAQAHDVAMSPPYPSPAESKMFQLPFSPSVQDIQATQEWSKCMNRRVLEKGPSLNTVLPPQSLGYVYLSSLDEPPSGLDYALIEVTRPIHRIANKIALPSFSANAEAKIQHVVTDGPKDVKILGSTSRGTLTGVMSGTPLYARLPNSSLYQEVYNVLLDSRLEAGDCGSWIIDAESGDLYGHIVAGSPDSGAAIVIPFSRVFEDIEARVKHSPHLPLTGAASLYNFDEKLDHATHLQHAKSVTASSSKPPSGNDKDWIRDLGSRFEKQWRIKLLDELKLSRTGCRQATIEQAVSSTEDESTPPYSPPREDDSVQQYTATDNGKALLLPSQNRRLIRTPLFPQPPNVNDQRSKRFRNLLMTLSLTPTKYEDPELLDEALAIIPLGRLYSEAEEESMIFQTQAESYGDGRQPEWGYRDCIIRAMLRWFKRSFFSWVNNPPCPKCSSPTIARGMTAPGPDESACGALRVELYECSRRDCRAFERFPRYQDVWKLLQTRRGRVGEWANCFTMFCRAIGARARWVWNNEDHVWTEVYSEHRKRWVHVDPCEGAFDNPRLYAEGKSLHSRFSQSLPALSNQSTDVSKSAWGKKMSYAIAFSTDGATDVTRRYVRKLEHAKERNRCLEAVLLYVMNEIKCLRRENMSQEEKMRLEEEDRCEQRELNDFVVSSITADFMATGWANAEGSSRLLKSTGEELKHSPKQGNGGVEEGPLVIP</sequence>
<keyword evidence="7" id="KW-1185">Reference proteome</keyword>
<reference evidence="6 7" key="1">
    <citation type="submission" date="2020-05" db="EMBL/GenBank/DDBJ databases">
        <title>Identification and distribution of gene clusters putatively required for synthesis of sphingolipid metabolism inhibitors in phylogenetically diverse species of the filamentous fungus Fusarium.</title>
        <authorList>
            <person name="Kim H.-S."/>
            <person name="Busman M."/>
            <person name="Brown D.W."/>
            <person name="Divon H."/>
            <person name="Uhlig S."/>
            <person name="Proctor R.H."/>
        </authorList>
    </citation>
    <scope>NUCLEOTIDE SEQUENCE [LARGE SCALE GENOMIC DNA]</scope>
    <source>
        <strain evidence="6 7">NRRL 25196</strain>
    </source>
</reference>
<dbReference type="Proteomes" id="UP000574317">
    <property type="component" value="Unassembled WGS sequence"/>
</dbReference>
<feature type="region of interest" description="Disordered" evidence="4">
    <location>
        <begin position="483"/>
        <end position="502"/>
    </location>
</feature>
<dbReference type="InterPro" id="IPR038765">
    <property type="entry name" value="Papain-like_cys_pep_sf"/>
</dbReference>
<dbReference type="GO" id="GO:0046872">
    <property type="term" value="F:metal ion binding"/>
    <property type="evidence" value="ECO:0007669"/>
    <property type="project" value="UniProtKB-KW"/>
</dbReference>
<dbReference type="SMART" id="SM00460">
    <property type="entry name" value="TGc"/>
    <property type="match status" value="1"/>
</dbReference>
<dbReference type="InterPro" id="IPR002931">
    <property type="entry name" value="Transglutaminase-like"/>
</dbReference>
<feature type="region of interest" description="Disordered" evidence="4">
    <location>
        <begin position="931"/>
        <end position="956"/>
    </location>
</feature>
<gene>
    <name evidence="6" type="ORF">FNAPI_3042</name>
</gene>
<evidence type="ECO:0000256" key="2">
    <source>
        <dbReference type="ARBA" id="ARBA00022723"/>
    </source>
</evidence>
<evidence type="ECO:0000256" key="4">
    <source>
        <dbReference type="SAM" id="MobiDB-lite"/>
    </source>
</evidence>
<feature type="compositionally biased region" description="Polar residues" evidence="4">
    <location>
        <begin position="485"/>
        <end position="495"/>
    </location>
</feature>
<dbReference type="Gene3D" id="3.10.620.30">
    <property type="match status" value="1"/>
</dbReference>
<evidence type="ECO:0000256" key="1">
    <source>
        <dbReference type="ARBA" id="ARBA00009390"/>
    </source>
</evidence>
<dbReference type="GO" id="GO:0005829">
    <property type="term" value="C:cytosol"/>
    <property type="evidence" value="ECO:0007669"/>
    <property type="project" value="TreeGrafter"/>
</dbReference>
<evidence type="ECO:0000313" key="6">
    <source>
        <dbReference type="EMBL" id="KAF5562723.1"/>
    </source>
</evidence>
<protein>
    <submittedName>
        <fullName evidence="6">PNG1 with de-n-glycosylation function (N-glycanase)</fullName>
    </submittedName>
</protein>
<dbReference type="GO" id="GO:0006516">
    <property type="term" value="P:glycoprotein catabolic process"/>
    <property type="evidence" value="ECO:0007669"/>
    <property type="project" value="TreeGrafter"/>
</dbReference>
<dbReference type="PANTHER" id="PTHR12143:SF19">
    <property type="entry name" value="PEPTIDE-N(4)-(N-ACETYL-BETA-GLUCOSAMINYL)ASPARAGINE AMIDASE"/>
    <property type="match status" value="1"/>
</dbReference>
<organism evidence="6 7">
    <name type="scientific">Fusarium napiforme</name>
    <dbReference type="NCBI Taxonomy" id="42672"/>
    <lineage>
        <taxon>Eukaryota</taxon>
        <taxon>Fungi</taxon>
        <taxon>Dikarya</taxon>
        <taxon>Ascomycota</taxon>
        <taxon>Pezizomycotina</taxon>
        <taxon>Sordariomycetes</taxon>
        <taxon>Hypocreomycetidae</taxon>
        <taxon>Hypocreales</taxon>
        <taxon>Nectriaceae</taxon>
        <taxon>Fusarium</taxon>
        <taxon>Fusarium fujikuroi species complex</taxon>
    </lineage>
</organism>
<dbReference type="PANTHER" id="PTHR12143">
    <property type="entry name" value="PEPTIDE N-GLYCANASE PNGASE -RELATED"/>
    <property type="match status" value="1"/>
</dbReference>
<dbReference type="Gene3D" id="2.20.25.10">
    <property type="match status" value="1"/>
</dbReference>
<feature type="domain" description="Transglutaminase-like" evidence="5">
    <location>
        <begin position="736"/>
        <end position="791"/>
    </location>
</feature>
<dbReference type="AlphaFoldDB" id="A0A8H5JWN1"/>
<name>A0A8H5JWN1_9HYPO</name>
<dbReference type="EMBL" id="JAAOAO010000104">
    <property type="protein sequence ID" value="KAF5562723.1"/>
    <property type="molecule type" value="Genomic_DNA"/>
</dbReference>